<organism evidence="8 9">
    <name type="scientific">Natrialba swarupiae</name>
    <dbReference type="NCBI Taxonomy" id="2448032"/>
    <lineage>
        <taxon>Archaea</taxon>
        <taxon>Methanobacteriati</taxon>
        <taxon>Methanobacteriota</taxon>
        <taxon>Stenosarchaea group</taxon>
        <taxon>Halobacteria</taxon>
        <taxon>Halobacteriales</taxon>
        <taxon>Natrialbaceae</taxon>
        <taxon>Natrialba</taxon>
    </lineage>
</organism>
<dbReference type="AlphaFoldDB" id="A0A5D5ATD7"/>
<reference evidence="8 9" key="1">
    <citation type="submission" date="2019-08" db="EMBL/GenBank/DDBJ databases">
        <title>Archaea genome.</title>
        <authorList>
            <person name="Kajale S."/>
            <person name="Shouche Y."/>
            <person name="Deshpande N."/>
            <person name="Sharma A."/>
        </authorList>
    </citation>
    <scope>NUCLEOTIDE SEQUENCE [LARGE SCALE GENOMIC DNA]</scope>
    <source>
        <strain evidence="8 9">ESP3B_9</strain>
    </source>
</reference>
<keyword evidence="2" id="KW-1003">Cell membrane</keyword>
<evidence type="ECO:0000256" key="1">
    <source>
        <dbReference type="ARBA" id="ARBA00004651"/>
    </source>
</evidence>
<dbReference type="Pfam" id="PF09335">
    <property type="entry name" value="VTT_dom"/>
    <property type="match status" value="1"/>
</dbReference>
<dbReference type="PANTHER" id="PTHR42709:SF6">
    <property type="entry name" value="UNDECAPRENYL PHOSPHATE TRANSPORTER A"/>
    <property type="match status" value="1"/>
</dbReference>
<evidence type="ECO:0000256" key="2">
    <source>
        <dbReference type="ARBA" id="ARBA00022475"/>
    </source>
</evidence>
<evidence type="ECO:0000313" key="8">
    <source>
        <dbReference type="EMBL" id="TYT62291.1"/>
    </source>
</evidence>
<gene>
    <name evidence="8" type="ORF">FYC77_08680</name>
</gene>
<keyword evidence="5 6" id="KW-0472">Membrane</keyword>
<sequence>MLETLVDVLFAVLLYVGFPALFAVFVLKGAFVGKPLPTSVILPGYVLAISANRIETAGIVLVSSAGYVIGQLLIYYLARREGLSSIQSSSRIHIPPDRIDQAERWLEQYGGIGVFVTNFVPYLRGLIFVPAGIARYPVSPLVFFAFTSTVIYHTAIVAVAVGAVRTIF</sequence>
<evidence type="ECO:0000259" key="7">
    <source>
        <dbReference type="Pfam" id="PF09335"/>
    </source>
</evidence>
<comment type="subcellular location">
    <subcellularLocation>
        <location evidence="1">Cell membrane</location>
        <topology evidence="1">Multi-pass membrane protein</topology>
    </subcellularLocation>
</comment>
<dbReference type="RefSeq" id="WP_149081111.1">
    <property type="nucleotide sequence ID" value="NZ_VTAW01000009.1"/>
</dbReference>
<feature type="transmembrane region" description="Helical" evidence="6">
    <location>
        <begin position="109"/>
        <end position="129"/>
    </location>
</feature>
<name>A0A5D5ATD7_9EURY</name>
<evidence type="ECO:0000256" key="4">
    <source>
        <dbReference type="ARBA" id="ARBA00022989"/>
    </source>
</evidence>
<comment type="caution">
    <text evidence="8">The sequence shown here is derived from an EMBL/GenBank/DDBJ whole genome shotgun (WGS) entry which is preliminary data.</text>
</comment>
<dbReference type="GO" id="GO:0005886">
    <property type="term" value="C:plasma membrane"/>
    <property type="evidence" value="ECO:0007669"/>
    <property type="project" value="UniProtKB-SubCell"/>
</dbReference>
<accession>A0A5D5ATD7</accession>
<evidence type="ECO:0000256" key="5">
    <source>
        <dbReference type="ARBA" id="ARBA00023136"/>
    </source>
</evidence>
<dbReference type="EMBL" id="VTAW01000009">
    <property type="protein sequence ID" value="TYT62291.1"/>
    <property type="molecule type" value="Genomic_DNA"/>
</dbReference>
<evidence type="ECO:0000256" key="6">
    <source>
        <dbReference type="SAM" id="Phobius"/>
    </source>
</evidence>
<dbReference type="PANTHER" id="PTHR42709">
    <property type="entry name" value="ALKALINE PHOSPHATASE LIKE PROTEIN"/>
    <property type="match status" value="1"/>
</dbReference>
<dbReference type="InterPro" id="IPR051311">
    <property type="entry name" value="DedA_domain"/>
</dbReference>
<proteinExistence type="predicted"/>
<keyword evidence="9" id="KW-1185">Reference proteome</keyword>
<protein>
    <submittedName>
        <fullName evidence="8">Membrane-associated protein</fullName>
    </submittedName>
</protein>
<dbReference type="Proteomes" id="UP000324104">
    <property type="component" value="Unassembled WGS sequence"/>
</dbReference>
<feature type="domain" description="VTT" evidence="7">
    <location>
        <begin position="43"/>
        <end position="153"/>
    </location>
</feature>
<evidence type="ECO:0000256" key="3">
    <source>
        <dbReference type="ARBA" id="ARBA00022692"/>
    </source>
</evidence>
<feature type="transmembrane region" description="Helical" evidence="6">
    <location>
        <begin position="57"/>
        <end position="78"/>
    </location>
</feature>
<keyword evidence="3 6" id="KW-0812">Transmembrane</keyword>
<dbReference type="InterPro" id="IPR032816">
    <property type="entry name" value="VTT_dom"/>
</dbReference>
<feature type="transmembrane region" description="Helical" evidence="6">
    <location>
        <begin position="141"/>
        <end position="164"/>
    </location>
</feature>
<keyword evidence="4 6" id="KW-1133">Transmembrane helix</keyword>
<feature type="transmembrane region" description="Helical" evidence="6">
    <location>
        <begin position="6"/>
        <end position="27"/>
    </location>
</feature>
<evidence type="ECO:0000313" key="9">
    <source>
        <dbReference type="Proteomes" id="UP000324104"/>
    </source>
</evidence>